<feature type="compositionally biased region" description="Low complexity" evidence="1">
    <location>
        <begin position="329"/>
        <end position="364"/>
    </location>
</feature>
<feature type="compositionally biased region" description="Polar residues" evidence="1">
    <location>
        <begin position="203"/>
        <end position="220"/>
    </location>
</feature>
<proteinExistence type="predicted"/>
<evidence type="ECO:0000256" key="2">
    <source>
        <dbReference type="SAM" id="SignalP"/>
    </source>
</evidence>
<feature type="non-terminal residue" evidence="3">
    <location>
        <position position="1"/>
    </location>
</feature>
<dbReference type="AlphaFoldDB" id="A0A0A9XAG1"/>
<organism evidence="3">
    <name type="scientific">Lygus hesperus</name>
    <name type="common">Western plant bug</name>
    <dbReference type="NCBI Taxonomy" id="30085"/>
    <lineage>
        <taxon>Eukaryota</taxon>
        <taxon>Metazoa</taxon>
        <taxon>Ecdysozoa</taxon>
        <taxon>Arthropoda</taxon>
        <taxon>Hexapoda</taxon>
        <taxon>Insecta</taxon>
        <taxon>Pterygota</taxon>
        <taxon>Neoptera</taxon>
        <taxon>Paraneoptera</taxon>
        <taxon>Hemiptera</taxon>
        <taxon>Heteroptera</taxon>
        <taxon>Panheteroptera</taxon>
        <taxon>Cimicomorpha</taxon>
        <taxon>Miridae</taxon>
        <taxon>Mirini</taxon>
        <taxon>Lygus</taxon>
    </lineage>
</organism>
<feature type="chain" id="PRO_5002052762" evidence="2">
    <location>
        <begin position="23"/>
        <end position="506"/>
    </location>
</feature>
<feature type="region of interest" description="Disordered" evidence="1">
    <location>
        <begin position="203"/>
        <end position="223"/>
    </location>
</feature>
<keyword evidence="2" id="KW-0732">Signal</keyword>
<gene>
    <name evidence="3" type="ORF">CM83_15338</name>
</gene>
<feature type="region of interest" description="Disordered" evidence="1">
    <location>
        <begin position="329"/>
        <end position="374"/>
    </location>
</feature>
<accession>A0A0A9XAG1</accession>
<feature type="signal peptide" evidence="2">
    <location>
        <begin position="1"/>
        <end position="22"/>
    </location>
</feature>
<name>A0A0A9XAG1_LYGHE</name>
<evidence type="ECO:0000313" key="3">
    <source>
        <dbReference type="EMBL" id="JAG16989.1"/>
    </source>
</evidence>
<reference evidence="3" key="1">
    <citation type="journal article" date="2014" name="PLoS ONE">
        <title>Transcriptome-Based Identification of ABC Transporters in the Western Tarnished Plant Bug Lygus hesperus.</title>
        <authorList>
            <person name="Hull J.J."/>
            <person name="Chaney K."/>
            <person name="Geib S.M."/>
            <person name="Fabrick J.A."/>
            <person name="Brent C.S."/>
            <person name="Walsh D."/>
            <person name="Lavine L.C."/>
        </authorList>
    </citation>
    <scope>NUCLEOTIDE SEQUENCE</scope>
</reference>
<reference evidence="3" key="2">
    <citation type="submission" date="2014-07" db="EMBL/GenBank/DDBJ databases">
        <authorList>
            <person name="Hull J."/>
        </authorList>
    </citation>
    <scope>NUCLEOTIDE SEQUENCE</scope>
</reference>
<sequence>NLEITLLCILYVVISVVRRSLSHNDLEMLYRSSAVILTLFLSVVNGADNEESSAVLVEINPFIARSKKIIQFRGDGRYKRGGNSPEKSALFLEFPESFFSDPKLKSLYAALIGGGSTGEKKKFEQEGTRLVFKLDPSGFSDEKMPKRKDRKREAKVDSDDAAFELKIAPSFNRRQPLNMFQFTPRYQTEKQWCMESQPETTCSTPQQYNVTPSSKQTTTGKCYPSKPVTPPLRICGGTTHSVDTDIRYDPCACPSVTPRPATETTSDEEYTACRSSPPVMTHDLSEYCWTTEPCKPRTEFREYAKNVYTTIVPPSPPSCPPSCSKTTGCSTSSSCSTPSRCITSSTSSTSSKSSTACSYQTSSKQPSGSRGARYASEKDRMEANKCGCAQTCPPLCPQPCPQPCPRPCPPLCPPPCCRCPIPPSVCPMSESPPSLCPPPCTHPPPCCSSTPACCPNGRAKRPEEPLRNFMRFLRQKQSLRARRHLPALRKKRRIWVYKPKHGLRKI</sequence>
<feature type="non-terminal residue" evidence="3">
    <location>
        <position position="506"/>
    </location>
</feature>
<dbReference type="EMBL" id="GBHO01026615">
    <property type="protein sequence ID" value="JAG16989.1"/>
    <property type="molecule type" value="Transcribed_RNA"/>
</dbReference>
<evidence type="ECO:0000256" key="1">
    <source>
        <dbReference type="SAM" id="MobiDB-lite"/>
    </source>
</evidence>
<protein>
    <submittedName>
        <fullName evidence="3">Uncharacterized protein</fullName>
    </submittedName>
</protein>